<name>A0A8K0GPE9_9ROSA</name>
<evidence type="ECO:0000313" key="1">
    <source>
        <dbReference type="EMBL" id="KAF3432401.1"/>
    </source>
</evidence>
<proteinExistence type="predicted"/>
<accession>A0A8K0GPE9</accession>
<dbReference type="AlphaFoldDB" id="A0A8K0GPE9"/>
<dbReference type="EMBL" id="VOIH02000012">
    <property type="protein sequence ID" value="KAF3432401.1"/>
    <property type="molecule type" value="Genomic_DNA"/>
</dbReference>
<dbReference type="Proteomes" id="UP000796880">
    <property type="component" value="Unassembled WGS sequence"/>
</dbReference>
<comment type="caution">
    <text evidence="1">The sequence shown here is derived from an EMBL/GenBank/DDBJ whole genome shotgun (WGS) entry which is preliminary data.</text>
</comment>
<evidence type="ECO:0000313" key="2">
    <source>
        <dbReference type="Proteomes" id="UP000796880"/>
    </source>
</evidence>
<dbReference type="PANTHER" id="PTHR33223:SF10">
    <property type="entry name" value="AMINOTRANSFERASE-LIKE PLANT MOBILE DOMAIN-CONTAINING PROTEIN"/>
    <property type="match status" value="1"/>
</dbReference>
<organism evidence="1 2">
    <name type="scientific">Rhamnella rubrinervis</name>
    <dbReference type="NCBI Taxonomy" id="2594499"/>
    <lineage>
        <taxon>Eukaryota</taxon>
        <taxon>Viridiplantae</taxon>
        <taxon>Streptophyta</taxon>
        <taxon>Embryophyta</taxon>
        <taxon>Tracheophyta</taxon>
        <taxon>Spermatophyta</taxon>
        <taxon>Magnoliopsida</taxon>
        <taxon>eudicotyledons</taxon>
        <taxon>Gunneridae</taxon>
        <taxon>Pentapetalae</taxon>
        <taxon>rosids</taxon>
        <taxon>fabids</taxon>
        <taxon>Rosales</taxon>
        <taxon>Rhamnaceae</taxon>
        <taxon>rhamnoid group</taxon>
        <taxon>Rhamneae</taxon>
        <taxon>Rhamnella</taxon>
    </lineage>
</organism>
<keyword evidence="2" id="KW-1185">Reference proteome</keyword>
<protein>
    <submittedName>
        <fullName evidence="1">Uncharacterized protein</fullName>
    </submittedName>
</protein>
<gene>
    <name evidence="1" type="ORF">FNV43_RR27141</name>
</gene>
<reference evidence="1" key="1">
    <citation type="submission" date="2020-03" db="EMBL/GenBank/DDBJ databases">
        <title>A high-quality chromosome-level genome assembly of a woody plant with both climbing and erect habits, Rhamnella rubrinervis.</title>
        <authorList>
            <person name="Lu Z."/>
            <person name="Yang Y."/>
            <person name="Zhu X."/>
            <person name="Sun Y."/>
        </authorList>
    </citation>
    <scope>NUCLEOTIDE SEQUENCE</scope>
    <source>
        <strain evidence="1">BYM</strain>
        <tissue evidence="1">Leaf</tissue>
    </source>
</reference>
<dbReference type="OrthoDB" id="1752139at2759"/>
<sequence length="171" mass="19782">MERVLKYLPQDAIGSQNSIKESKILRVCREQRCIARLVLTVIIKVLGLLKVPIATLRKAIEKICELNDQSFKIYSKRQWIKLGTSTDLEKVESPFIEEILQAPFPSKFIMLECPPYNRSGDPIEHLKNYHTWMELHGATGSIMCKGFQLTLFGTSRQWYRLLKSCFISSFI</sequence>
<dbReference type="PANTHER" id="PTHR33223">
    <property type="entry name" value="CCHC-TYPE DOMAIN-CONTAINING PROTEIN"/>
    <property type="match status" value="1"/>
</dbReference>